<accession>A0AAX3WH37</accession>
<proteinExistence type="predicted"/>
<dbReference type="Proteomes" id="UP001223720">
    <property type="component" value="Chromosome"/>
</dbReference>
<evidence type="ECO:0008006" key="3">
    <source>
        <dbReference type="Google" id="ProtNLM"/>
    </source>
</evidence>
<organism evidence="1 2">
    <name type="scientific">Methylorubrum extorquens</name>
    <name type="common">Methylobacterium dichloromethanicum</name>
    <name type="synonym">Methylobacterium extorquens</name>
    <dbReference type="NCBI Taxonomy" id="408"/>
    <lineage>
        <taxon>Bacteria</taxon>
        <taxon>Pseudomonadati</taxon>
        <taxon>Pseudomonadota</taxon>
        <taxon>Alphaproteobacteria</taxon>
        <taxon>Hyphomicrobiales</taxon>
        <taxon>Methylobacteriaceae</taxon>
        <taxon>Methylorubrum</taxon>
    </lineage>
</organism>
<dbReference type="RefSeq" id="WP_283535648.1">
    <property type="nucleotide sequence ID" value="NZ_CP073633.1"/>
</dbReference>
<gene>
    <name evidence="1" type="ORF">KEC54_27900</name>
</gene>
<name>A0AAX3WH37_METEX</name>
<dbReference type="EMBL" id="CP073633">
    <property type="protein sequence ID" value="WHQ70086.1"/>
    <property type="molecule type" value="Genomic_DNA"/>
</dbReference>
<sequence length="51" mass="5589">MLAEFVAIRNGTCATDATIRQRRAVLGSVLTIAIRSERADTSPIIAFNKRI</sequence>
<evidence type="ECO:0000313" key="1">
    <source>
        <dbReference type="EMBL" id="WHQ70086.1"/>
    </source>
</evidence>
<dbReference type="AlphaFoldDB" id="A0AAX3WH37"/>
<protein>
    <recommendedName>
        <fullName evidence="3">Transposase</fullName>
    </recommendedName>
</protein>
<evidence type="ECO:0000313" key="2">
    <source>
        <dbReference type="Proteomes" id="UP001223720"/>
    </source>
</evidence>
<reference evidence="1" key="1">
    <citation type="journal article" date="2022" name="Biotechnol. Bioprocess Eng.">
        <title>Pan-genome Analysis Reveals Comparative Genomic Features of Central Metabolic Pathways in Methylorubrum extorquens.</title>
        <authorList>
            <person name="Lee G.M."/>
            <person name="Scott-Nevros Z.K."/>
            <person name="Lee S.-M."/>
            <person name="Kim D."/>
        </authorList>
    </citation>
    <scope>NUCLEOTIDE SEQUENCE</scope>
    <source>
        <strain evidence="1">ATCC 55366</strain>
    </source>
</reference>